<dbReference type="EMBL" id="JACSDY010000019">
    <property type="protein sequence ID" value="KAF7398249.1"/>
    <property type="molecule type" value="Genomic_DNA"/>
</dbReference>
<evidence type="ECO:0000313" key="2">
    <source>
        <dbReference type="Proteomes" id="UP000600918"/>
    </source>
</evidence>
<comment type="caution">
    <text evidence="1">The sequence shown here is derived from an EMBL/GenBank/DDBJ whole genome shotgun (WGS) entry which is preliminary data.</text>
</comment>
<protein>
    <submittedName>
        <fullName evidence="1">Uncharacterized protein</fullName>
    </submittedName>
</protein>
<proteinExistence type="predicted"/>
<keyword evidence="2" id="KW-1185">Reference proteome</keyword>
<sequence length="80" mass="8969">MTIEIRHEEIIPSCLSPFILYLSSSKMHSKSFHCYSAGARNCISLAIAQQSYRALLYEQEVATFDLSSLEVVPKRCAADV</sequence>
<evidence type="ECO:0000313" key="1">
    <source>
        <dbReference type="EMBL" id="KAF7398249.1"/>
    </source>
</evidence>
<accession>A0A834K4H4</accession>
<name>A0A834K4H4_VESPE</name>
<dbReference type="Proteomes" id="UP000600918">
    <property type="component" value="Unassembled WGS sequence"/>
</dbReference>
<gene>
    <name evidence="1" type="ORF">H0235_016257</name>
</gene>
<reference evidence="1" key="1">
    <citation type="journal article" date="2020" name="G3 (Bethesda)">
        <title>High-Quality Assemblies for Three Invasive Social Wasps from the &lt;i&gt;Vespula&lt;/i&gt; Genus.</title>
        <authorList>
            <person name="Harrop T.W.R."/>
            <person name="Guhlin J."/>
            <person name="McLaughlin G.M."/>
            <person name="Permina E."/>
            <person name="Stockwell P."/>
            <person name="Gilligan J."/>
            <person name="Le Lec M.F."/>
            <person name="Gruber M.A.M."/>
            <person name="Quinn O."/>
            <person name="Lovegrove M."/>
            <person name="Duncan E.J."/>
            <person name="Remnant E.J."/>
            <person name="Van Eeckhoven J."/>
            <person name="Graham B."/>
            <person name="Knapp R.A."/>
            <person name="Langford K.W."/>
            <person name="Kronenberg Z."/>
            <person name="Press M.O."/>
            <person name="Eacker S.M."/>
            <person name="Wilson-Rankin E.E."/>
            <person name="Purcell J."/>
            <person name="Lester P.J."/>
            <person name="Dearden P.K."/>
        </authorList>
    </citation>
    <scope>NUCLEOTIDE SEQUENCE</scope>
    <source>
        <strain evidence="1">Volc-1</strain>
    </source>
</reference>
<organism evidence="1 2">
    <name type="scientific">Vespula pensylvanica</name>
    <name type="common">Western yellow jacket</name>
    <name type="synonym">Wasp</name>
    <dbReference type="NCBI Taxonomy" id="30213"/>
    <lineage>
        <taxon>Eukaryota</taxon>
        <taxon>Metazoa</taxon>
        <taxon>Ecdysozoa</taxon>
        <taxon>Arthropoda</taxon>
        <taxon>Hexapoda</taxon>
        <taxon>Insecta</taxon>
        <taxon>Pterygota</taxon>
        <taxon>Neoptera</taxon>
        <taxon>Endopterygota</taxon>
        <taxon>Hymenoptera</taxon>
        <taxon>Apocrita</taxon>
        <taxon>Aculeata</taxon>
        <taxon>Vespoidea</taxon>
        <taxon>Vespidae</taxon>
        <taxon>Vespinae</taxon>
        <taxon>Vespula</taxon>
    </lineage>
</organism>
<dbReference type="AlphaFoldDB" id="A0A834K4H4"/>